<dbReference type="Pfam" id="PF00176">
    <property type="entry name" value="SNF2-rel_dom"/>
    <property type="match status" value="1"/>
</dbReference>
<organism evidence="7">
    <name type="scientific">candidate division WOR-3 bacterium</name>
    <dbReference type="NCBI Taxonomy" id="2052148"/>
    <lineage>
        <taxon>Bacteria</taxon>
        <taxon>Bacteria division WOR-3</taxon>
    </lineage>
</organism>
<dbReference type="AlphaFoldDB" id="A0A7C2NZU6"/>
<dbReference type="InterPro" id="IPR014001">
    <property type="entry name" value="Helicase_ATP-bd"/>
</dbReference>
<feature type="domain" description="Helicase C-terminal" evidence="6">
    <location>
        <begin position="406"/>
        <end position="564"/>
    </location>
</feature>
<evidence type="ECO:0000256" key="1">
    <source>
        <dbReference type="ARBA" id="ARBA00022741"/>
    </source>
</evidence>
<dbReference type="Pfam" id="PF00271">
    <property type="entry name" value="Helicase_C"/>
    <property type="match status" value="1"/>
</dbReference>
<dbReference type="CDD" id="cd18793">
    <property type="entry name" value="SF2_C_SNF"/>
    <property type="match status" value="1"/>
</dbReference>
<evidence type="ECO:0000256" key="2">
    <source>
        <dbReference type="ARBA" id="ARBA00022801"/>
    </source>
</evidence>
<dbReference type="PROSITE" id="PS51194">
    <property type="entry name" value="HELICASE_CTER"/>
    <property type="match status" value="1"/>
</dbReference>
<comment type="caution">
    <text evidence="7">The sequence shown here is derived from an EMBL/GenBank/DDBJ whole genome shotgun (WGS) entry which is preliminary data.</text>
</comment>
<evidence type="ECO:0000313" key="7">
    <source>
        <dbReference type="EMBL" id="HEN27233.1"/>
    </source>
</evidence>
<accession>A0A7C2NZU6</accession>
<keyword evidence="4" id="KW-0067">ATP-binding</keyword>
<protein>
    <submittedName>
        <fullName evidence="7">DUF3883 domain-containing protein</fullName>
    </submittedName>
</protein>
<dbReference type="PANTHER" id="PTHR45766">
    <property type="entry name" value="DNA ANNEALING HELICASE AND ENDONUCLEASE ZRANB3 FAMILY MEMBER"/>
    <property type="match status" value="1"/>
</dbReference>
<dbReference type="InterPro" id="IPR057342">
    <property type="entry name" value="DEXDc_RapA"/>
</dbReference>
<dbReference type="PROSITE" id="PS51192">
    <property type="entry name" value="HELICASE_ATP_BIND_1"/>
    <property type="match status" value="1"/>
</dbReference>
<feature type="domain" description="Helicase ATP-binding" evidence="5">
    <location>
        <begin position="48"/>
        <end position="214"/>
    </location>
</feature>
<dbReference type="Gene3D" id="3.40.50.300">
    <property type="entry name" value="P-loop containing nucleotide triphosphate hydrolases"/>
    <property type="match status" value="1"/>
</dbReference>
<dbReference type="InterPro" id="IPR049730">
    <property type="entry name" value="SNF2/RAD54-like_C"/>
</dbReference>
<keyword evidence="3" id="KW-0347">Helicase</keyword>
<dbReference type="GO" id="GO:0005524">
    <property type="term" value="F:ATP binding"/>
    <property type="evidence" value="ECO:0007669"/>
    <property type="project" value="UniProtKB-KW"/>
</dbReference>
<evidence type="ECO:0000256" key="4">
    <source>
        <dbReference type="ARBA" id="ARBA00022840"/>
    </source>
</evidence>
<dbReference type="InterPro" id="IPR038718">
    <property type="entry name" value="SNF2-like_sf"/>
</dbReference>
<evidence type="ECO:0000256" key="3">
    <source>
        <dbReference type="ARBA" id="ARBA00022806"/>
    </source>
</evidence>
<dbReference type="InterPro" id="IPR000330">
    <property type="entry name" value="SNF2_N"/>
</dbReference>
<name>A0A7C2NZU6_UNCW3</name>
<proteinExistence type="predicted"/>
<dbReference type="GO" id="GO:0004386">
    <property type="term" value="F:helicase activity"/>
    <property type="evidence" value="ECO:0007669"/>
    <property type="project" value="UniProtKB-KW"/>
</dbReference>
<reference evidence="7" key="1">
    <citation type="journal article" date="2020" name="mSystems">
        <title>Genome- and Community-Level Interaction Insights into Carbon Utilization and Element Cycling Functions of Hydrothermarchaeota in Hydrothermal Sediment.</title>
        <authorList>
            <person name="Zhou Z."/>
            <person name="Liu Y."/>
            <person name="Xu W."/>
            <person name="Pan J."/>
            <person name="Luo Z.H."/>
            <person name="Li M."/>
        </authorList>
    </citation>
    <scope>NUCLEOTIDE SEQUENCE [LARGE SCALE GENOMIC DNA]</scope>
    <source>
        <strain evidence="7">SpSt-34</strain>
    </source>
</reference>
<gene>
    <name evidence="7" type="ORF">ENQ77_00905</name>
</gene>
<keyword evidence="2" id="KW-0378">Hydrolase</keyword>
<sequence>MELKEGVKTFLTNVLNLFSYNPLFSPYLKTSTENPPKHYLHQCETIARLVLRKPIRVLIGDEIGLGKTITALAIAKYLESTGRVKRILIIVPRVLVLQWHKELVTMGIPTSKIKHLERDNIEFYRMQGFPEGYYIVSMDLLKREERISRIVDIEWDLIIVDEVHKFGYKTKRFWKIGKMLIEGKPSRNVIFLSATPHRGDPKDYILRLKLLDPYLVEDWKNLDKRLFYEVTHGSILFRRTKEDVNNIYEERKIFTDAKFYAGLIAEREDEKEFVKELVTFLRTKLVEFAYEKGMISEKVIPLLIILVFKRATSSPYAAWTTLQRLLLKRGERDFPKELVTSVESFLGVGYEDFEYERDPEEVFNEFLDRASSLLSPTDMEKIRELKDMAQSIMEKGDTKLNATISLLENIISESNSKVIIFTEYKDTLDYIIKNLRKMHPEWGQSILSLSSEETRDEKLFNKVRQAFEKDPKARILVATDVIAEGVNLQVANVVINYEIPWSLIKVEQRIGRVWRLGQEKDVEAYTLFTDNVVDKAALNSMYQKLLNLKKAELRPRPIIGQEMLFYYAETRDITTIPSPVALTKEGKKKKFVKVTEAKFIKTYLEKDEAGLEELVRSIIMAKQEIEKDISSKGILYKPRTRKEVEEVVKLFGFENHKEIFTCLRELLIASAPLLDLNLFVKDETIKVCKGSEMPTYVNSLDDFYAYLTQTNSRGEAICISARGESEAKINLIPVLIKDKRDGSLLCVDIVGFDVTHGKIFRGSSLLRLVSEAIANCLGIERIDTQARDSNISVYASIIDNIKNITELLNITNTYRSKLKNYGLRDHEKDWINNSDIDVSVSDEVGYLHFLRISSKPPDDVPEEVKRKIEEQAIEKVLATERAEGRIPFLVPETEHYDVKSINPSTGEIRLIEVKGHKGLEIYAELTEDEADLAAKEKENYWLYIVYDIGSGQPKLLRFQNPLETMKLEVYEKIQKRYILRPKM</sequence>
<dbReference type="SMART" id="SM00490">
    <property type="entry name" value="HELICc"/>
    <property type="match status" value="1"/>
</dbReference>
<dbReference type="InterPro" id="IPR001650">
    <property type="entry name" value="Helicase_C-like"/>
</dbReference>
<dbReference type="PANTHER" id="PTHR45766:SF6">
    <property type="entry name" value="SWI_SNF-RELATED MATRIX-ASSOCIATED ACTIN-DEPENDENT REGULATOR OF CHROMATIN SUBFAMILY A-LIKE PROTEIN 1"/>
    <property type="match status" value="1"/>
</dbReference>
<dbReference type="EMBL" id="DSOL01000024">
    <property type="protein sequence ID" value="HEN27233.1"/>
    <property type="molecule type" value="Genomic_DNA"/>
</dbReference>
<dbReference type="CDD" id="cd18011">
    <property type="entry name" value="DEXDc_RapA"/>
    <property type="match status" value="1"/>
</dbReference>
<dbReference type="InterPro" id="IPR027417">
    <property type="entry name" value="P-loop_NTPase"/>
</dbReference>
<dbReference type="GO" id="GO:0016787">
    <property type="term" value="F:hydrolase activity"/>
    <property type="evidence" value="ECO:0007669"/>
    <property type="project" value="UniProtKB-KW"/>
</dbReference>
<dbReference type="Gene3D" id="3.40.50.10810">
    <property type="entry name" value="Tandem AAA-ATPase domain"/>
    <property type="match status" value="1"/>
</dbReference>
<dbReference type="SUPFAM" id="SSF52540">
    <property type="entry name" value="P-loop containing nucleoside triphosphate hydrolases"/>
    <property type="match status" value="2"/>
</dbReference>
<dbReference type="SMART" id="SM00487">
    <property type="entry name" value="DEXDc"/>
    <property type="match status" value="1"/>
</dbReference>
<evidence type="ECO:0000259" key="5">
    <source>
        <dbReference type="PROSITE" id="PS51192"/>
    </source>
</evidence>
<dbReference type="Pfam" id="PF13020">
    <property type="entry name" value="NOV_C"/>
    <property type="match status" value="1"/>
</dbReference>
<keyword evidence="1" id="KW-0547">Nucleotide-binding</keyword>
<dbReference type="InterPro" id="IPR024975">
    <property type="entry name" value="NOV_C"/>
</dbReference>
<evidence type="ECO:0000259" key="6">
    <source>
        <dbReference type="PROSITE" id="PS51194"/>
    </source>
</evidence>